<dbReference type="Pfam" id="PF12894">
    <property type="entry name" value="ANAPC4_WD40"/>
    <property type="match status" value="1"/>
</dbReference>
<dbReference type="SUPFAM" id="SSF50978">
    <property type="entry name" value="WD40 repeat-like"/>
    <property type="match status" value="2"/>
</dbReference>
<dbReference type="STRING" id="94827.A0A099ZT44"/>
<organism evidence="8 9">
    <name type="scientific">Tinamus guttatus</name>
    <name type="common">White-throated tinamou</name>
    <dbReference type="NCBI Taxonomy" id="94827"/>
    <lineage>
        <taxon>Eukaryota</taxon>
        <taxon>Metazoa</taxon>
        <taxon>Chordata</taxon>
        <taxon>Craniata</taxon>
        <taxon>Vertebrata</taxon>
        <taxon>Euteleostomi</taxon>
        <taxon>Archelosauria</taxon>
        <taxon>Archosauria</taxon>
        <taxon>Dinosauria</taxon>
        <taxon>Saurischia</taxon>
        <taxon>Theropoda</taxon>
        <taxon>Coelurosauria</taxon>
        <taxon>Aves</taxon>
        <taxon>Palaeognathae</taxon>
        <taxon>Tinamiformes</taxon>
        <taxon>Tinamidae</taxon>
        <taxon>Tinamus</taxon>
    </lineage>
</organism>
<dbReference type="InterPro" id="IPR036322">
    <property type="entry name" value="WD40_repeat_dom_sf"/>
</dbReference>
<accession>A0A099ZT44</accession>
<dbReference type="SUPFAM" id="SSF47473">
    <property type="entry name" value="EF-hand"/>
    <property type="match status" value="1"/>
</dbReference>
<gene>
    <name evidence="8" type="ORF">N309_02760</name>
</gene>
<feature type="repeat" description="WD" evidence="6">
    <location>
        <begin position="289"/>
        <end position="330"/>
    </location>
</feature>
<dbReference type="SMART" id="SM00320">
    <property type="entry name" value="WD40"/>
    <property type="match status" value="5"/>
</dbReference>
<dbReference type="InterPro" id="IPR015943">
    <property type="entry name" value="WD40/YVTN_repeat-like_dom_sf"/>
</dbReference>
<evidence type="ECO:0000313" key="9">
    <source>
        <dbReference type="Proteomes" id="UP000053641"/>
    </source>
</evidence>
<dbReference type="Gene3D" id="2.130.10.10">
    <property type="entry name" value="YVTN repeat-like/Quinoprotein amine dehydrogenase"/>
    <property type="match status" value="2"/>
</dbReference>
<dbReference type="GO" id="GO:0036126">
    <property type="term" value="C:sperm flagellum"/>
    <property type="evidence" value="ECO:0007669"/>
    <property type="project" value="TreeGrafter"/>
</dbReference>
<keyword evidence="3" id="KW-0677">Repeat</keyword>
<dbReference type="AlphaFoldDB" id="A0A099ZT44"/>
<feature type="domain" description="Anaphase-promoting complex subunit 4-like WD40" evidence="7">
    <location>
        <begin position="335"/>
        <end position="387"/>
    </location>
</feature>
<dbReference type="Gene3D" id="1.10.238.10">
    <property type="entry name" value="EF-hand"/>
    <property type="match status" value="1"/>
</dbReference>
<dbReference type="Proteomes" id="UP000053641">
    <property type="component" value="Unassembled WGS sequence"/>
</dbReference>
<protein>
    <recommendedName>
        <fullName evidence="5">Cilia- and flagella-associated protein 251</fullName>
    </recommendedName>
</protein>
<comment type="subcellular location">
    <subcellularLocation>
        <location evidence="1">Cell projection</location>
        <location evidence="1">Cilium</location>
    </subcellularLocation>
</comment>
<dbReference type="PANTHER" id="PTHR13720">
    <property type="entry name" value="WD-40 REPEAT PROTEIN"/>
    <property type="match status" value="1"/>
</dbReference>
<evidence type="ECO:0000256" key="5">
    <source>
        <dbReference type="ARBA" id="ARBA00040994"/>
    </source>
</evidence>
<name>A0A099ZT44_TINGU</name>
<evidence type="ECO:0000259" key="7">
    <source>
        <dbReference type="Pfam" id="PF12894"/>
    </source>
</evidence>
<feature type="non-terminal residue" evidence="8">
    <location>
        <position position="830"/>
    </location>
</feature>
<dbReference type="InterPro" id="IPR001680">
    <property type="entry name" value="WD40_rpt"/>
</dbReference>
<evidence type="ECO:0000313" key="8">
    <source>
        <dbReference type="EMBL" id="KGL84942.1"/>
    </source>
</evidence>
<sequence length="830" mass="90918">SCLCVSEDRRWVATADRGPDPLVIVWDSYSGIPVRTIFDSHPAGGVAAIAISHDAKYLVTIGAGAVQGPCPAGTPVCSAELPPAAGRQDFVVFNPQNASEFVSNGKSQVIFYQWSDAALQFGAPPLTDKTFGKAVGHFSQSVFHFNNSQALTGTSAGKLGLWGAVKKKPLPREPPPKPHTMKAIKLVPVQKDGITVLTVSDSYFVTCDVKGDVKFYDGQLQLVNWYSHPHVGPIRSISFSKAPPSAAADYASSCTLGGQPFVVRNFILSTADATVFHVATDGTKYEKLMEEPERAVTAIACHPKQALVAVGSHCGLLRVWDYEQSTCLVSRIFVGGSIQSLCYSPKGHLLAAGFADGTVHILDAISLCSICQEFKFSHGPVTHMSFSHDSEYLATADENLAVTVYRGVLRTGQRCWEHLAGLHAHARRIRGVLFGVQLDSDEPRLLSLAEDRQLVEYDLSSSSKGHLAVLRRDRVEQAAMPLCLAWYPQLGAESFILTANSCYKMKLYNTTTKMCRKTVLGPTYGSPLEKMQILPTNLTDPQKRYLAYITKDKVGVQILPADGNPHKSSAFICHPDGVADLASSYDGRYLFTAGGDDRTVMQWEVNLPALDAAVSLGGQDLEPFYNLLDGGRDGDFFRELEDYFYYAQLRSHGIDTMETRQVSTHIPLEEIPFVMRAMGFYPSEEKIEEMINEVKFSEYVDSGKQVTKINLGDFIKLYINHRPAFGLSMKKIRRAFEVLGYDNENGEKVIDRGDLLLLLQRRGEHMTEEELATCLTTLLGTNPEGGISEPGTCDPSGAAASLEEEIPDEITAEIFTADILGLPIPEPKNK</sequence>
<evidence type="ECO:0000256" key="6">
    <source>
        <dbReference type="PROSITE-ProRule" id="PRU00221"/>
    </source>
</evidence>
<dbReference type="InterPro" id="IPR050630">
    <property type="entry name" value="WD_repeat_EMAP"/>
</dbReference>
<evidence type="ECO:0000256" key="3">
    <source>
        <dbReference type="ARBA" id="ARBA00022737"/>
    </source>
</evidence>
<keyword evidence="9" id="KW-1185">Reference proteome</keyword>
<dbReference type="PROSITE" id="PS50082">
    <property type="entry name" value="WD_REPEATS_2"/>
    <property type="match status" value="1"/>
</dbReference>
<proteinExistence type="predicted"/>
<feature type="non-terminal residue" evidence="8">
    <location>
        <position position="1"/>
    </location>
</feature>
<keyword evidence="4" id="KW-0966">Cell projection</keyword>
<reference evidence="8 9" key="1">
    <citation type="submission" date="2014-06" db="EMBL/GenBank/DDBJ databases">
        <title>Genome evolution of avian class.</title>
        <authorList>
            <person name="Zhang G."/>
            <person name="Li C."/>
        </authorList>
    </citation>
    <scope>NUCLEOTIDE SEQUENCE [LARGE SCALE GENOMIC DNA]</scope>
    <source>
        <strain evidence="8">BGI_N309</strain>
    </source>
</reference>
<dbReference type="EMBL" id="KL897916">
    <property type="protein sequence ID" value="KGL84942.1"/>
    <property type="molecule type" value="Genomic_DNA"/>
</dbReference>
<dbReference type="PANTHER" id="PTHR13720:SF13">
    <property type="entry name" value="CILIA- AND FLAGELLA-ASSOCIATED PROTEIN 251"/>
    <property type="match status" value="1"/>
</dbReference>
<keyword evidence="2 6" id="KW-0853">WD repeat</keyword>
<dbReference type="Pfam" id="PF00400">
    <property type="entry name" value="WD40"/>
    <property type="match status" value="2"/>
</dbReference>
<evidence type="ECO:0000256" key="1">
    <source>
        <dbReference type="ARBA" id="ARBA00004138"/>
    </source>
</evidence>
<evidence type="ECO:0000256" key="4">
    <source>
        <dbReference type="ARBA" id="ARBA00023273"/>
    </source>
</evidence>
<dbReference type="InterPro" id="IPR024977">
    <property type="entry name" value="Apc4-like_WD40_dom"/>
</dbReference>
<evidence type="ECO:0000256" key="2">
    <source>
        <dbReference type="ARBA" id="ARBA00022574"/>
    </source>
</evidence>
<dbReference type="InterPro" id="IPR011992">
    <property type="entry name" value="EF-hand-dom_pair"/>
</dbReference>